<feature type="region of interest" description="Disordered" evidence="1">
    <location>
        <begin position="1080"/>
        <end position="1151"/>
    </location>
</feature>
<dbReference type="AlphaFoldDB" id="A0A0F7SHQ6"/>
<feature type="compositionally biased region" description="Low complexity" evidence="1">
    <location>
        <begin position="789"/>
        <end position="813"/>
    </location>
</feature>
<feature type="compositionally biased region" description="Basic and acidic residues" evidence="1">
    <location>
        <begin position="1080"/>
        <end position="1090"/>
    </location>
</feature>
<dbReference type="EMBL" id="LN483249">
    <property type="protein sequence ID" value="CDZ97915.1"/>
    <property type="molecule type" value="Genomic_DNA"/>
</dbReference>
<proteinExistence type="predicted"/>
<feature type="compositionally biased region" description="Basic and acidic residues" evidence="1">
    <location>
        <begin position="1100"/>
        <end position="1109"/>
    </location>
</feature>
<name>A0A0F7SHQ6_PHARH</name>
<evidence type="ECO:0000313" key="2">
    <source>
        <dbReference type="EMBL" id="CDZ97915.1"/>
    </source>
</evidence>
<feature type="compositionally biased region" description="Low complexity" evidence="1">
    <location>
        <begin position="1135"/>
        <end position="1151"/>
    </location>
</feature>
<feature type="compositionally biased region" description="Low complexity" evidence="1">
    <location>
        <begin position="682"/>
        <end position="691"/>
    </location>
</feature>
<sequence>MHLPPPKILLTVILVLGSICLFYVHSSLRTDIQTQSSLIEKQQARPIKGRFPAWYGNPEIVGASPWDYQVKWNGEEGRKKRVLFLTDYLDYLDRMDTVIYELIDASLRHPGLVVDVWGPQWGEWDNTKTLSDNIHARWGCGYWDVIWTFAHLLKESDPLVDAPGCNTVWVQQLGDCHDGTPENSCMREWMPYLGNVTLSRYAFELTEVFTHQRISKLFPGHTMHLFGHSPDAAKYALLSTATHEWEFYPFNSWKQKSKNAVLFGFGGSFYPLRTTIDDAIREGKTSIQRFSHPGYSISQPQTAYSDRPKTYSVSSEFYKNHIRTREEFAKGMREAQICIFDSSLERKMIRKYAQALLSGCVIAGDLPTEMEDELSEFMVVLQPYWSIEQINQVVAKALANPAELQRKALAGFMFAREHLTNLRKVDKAMELFVGGYERGERGYKFPYGFSMRCRSHWGNDDGFRPSWCEDGSFLGLEEYPMLAYYRSACVAQISGRLTVRIPGRPYTTSSPHNSQGTPETDINKNQTTCGAELGPKKGATNGGGQPKNIIRRSATSLDIAEAKVRAAALTQARVAKAKAKAKARPKVFPKSVEVSSSNRTHQLDTPYGRKIWPGAPKNAVFVKTILPPVESKLIPTDREDPSSNLTTTMKNTKKKGQKNRAARQRATGKWYLITEDDFPTDSSGPSLLLLPSLPPSPPPPQQHSPTEQATGIPEPHPRSLSESKSVLPFSPVWSSPSSPSVTPSTKESSLSSKPSSSVKTTSDSQLSSSSFLDIASESTLADAVALPSTSTSTLVTDTVPLAPSSTASPSTRSTEFRSTLTKAEEYERLWEAEFKNQRSFAIRNPLSIPRSTSKTTPPPLSFSCALSFPPLSEVLSPPSPAHNIFPQLVPSAPGRSPFRTPPAPSVLAREIPSVELLDILVPPSGNFKTSQLNYNRSNPPQIPRRLPTAFRHPAFESFLSEYIQLTPISSLSPAWKKTPSAAALEGKKGGEEDSVRALEDGSIDRRTVVPFNVSDPNWTPSVTQVALLRAATSKKDTFVAVRKPVLSTEEGPISRSKRRARYIARREDERMGKEIQAKVERERLAREEKGLGWSERIRRRLEERERRDAGTNSVFSPPPFRPPPPLPPPQPVPSSAPSGTPKSLSSSSSSD</sequence>
<evidence type="ECO:0000256" key="1">
    <source>
        <dbReference type="SAM" id="MobiDB-lite"/>
    </source>
</evidence>
<feature type="region of interest" description="Disordered" evidence="1">
    <location>
        <begin position="502"/>
        <end position="548"/>
    </location>
</feature>
<feature type="region of interest" description="Disordered" evidence="1">
    <location>
        <begin position="682"/>
        <end position="768"/>
    </location>
</feature>
<feature type="region of interest" description="Disordered" evidence="1">
    <location>
        <begin position="632"/>
        <end position="668"/>
    </location>
</feature>
<accession>A0A0F7SHQ6</accession>
<feature type="compositionally biased region" description="Basic residues" evidence="1">
    <location>
        <begin position="651"/>
        <end position="663"/>
    </location>
</feature>
<organism evidence="2">
    <name type="scientific">Phaffia rhodozyma</name>
    <name type="common">Yeast</name>
    <name type="synonym">Xanthophyllomyces dendrorhous</name>
    <dbReference type="NCBI Taxonomy" id="264483"/>
    <lineage>
        <taxon>Eukaryota</taxon>
        <taxon>Fungi</taxon>
        <taxon>Dikarya</taxon>
        <taxon>Basidiomycota</taxon>
        <taxon>Agaricomycotina</taxon>
        <taxon>Tremellomycetes</taxon>
        <taxon>Cystofilobasidiales</taxon>
        <taxon>Mrakiaceae</taxon>
        <taxon>Phaffia</taxon>
    </lineage>
</organism>
<feature type="compositionally biased region" description="Low complexity" evidence="1">
    <location>
        <begin position="725"/>
        <end position="768"/>
    </location>
</feature>
<feature type="region of interest" description="Disordered" evidence="1">
    <location>
        <begin position="789"/>
        <end position="818"/>
    </location>
</feature>
<protein>
    <submittedName>
        <fullName evidence="2">Uncharacterized protein</fullName>
    </submittedName>
</protein>
<feature type="compositionally biased region" description="Pro residues" evidence="1">
    <location>
        <begin position="1116"/>
        <end position="1134"/>
    </location>
</feature>
<feature type="region of interest" description="Disordered" evidence="1">
    <location>
        <begin position="590"/>
        <end position="609"/>
    </location>
</feature>
<reference evidence="2" key="1">
    <citation type="submission" date="2014-08" db="EMBL/GenBank/DDBJ databases">
        <authorList>
            <person name="Sharma Rahul"/>
            <person name="Thines Marco"/>
        </authorList>
    </citation>
    <scope>NUCLEOTIDE SEQUENCE</scope>
</reference>
<feature type="compositionally biased region" description="Polar residues" evidence="1">
    <location>
        <begin position="506"/>
        <end position="529"/>
    </location>
</feature>
<feature type="compositionally biased region" description="Pro residues" evidence="1">
    <location>
        <begin position="692"/>
        <end position="702"/>
    </location>
</feature>